<dbReference type="PANTHER" id="PTHR12433:SF11">
    <property type="entry name" value="MEDIATOR OF RNA POLYMERASE II TRANSCRIPTION SUBUNIT 25"/>
    <property type="match status" value="1"/>
</dbReference>
<dbReference type="Proteomes" id="UP001153636">
    <property type="component" value="Chromosome 15"/>
</dbReference>
<dbReference type="FunFam" id="2.40.290.30:FF:000002">
    <property type="entry name" value="Mediator of RNA polymerase II transcription subunit"/>
    <property type="match status" value="1"/>
</dbReference>
<name>A0A9P0CPP0_9CUCU</name>
<evidence type="ECO:0000256" key="8">
    <source>
        <dbReference type="ARBA" id="ARBA00031958"/>
    </source>
</evidence>
<dbReference type="GO" id="GO:0045944">
    <property type="term" value="P:positive regulation of transcription by RNA polymerase II"/>
    <property type="evidence" value="ECO:0007669"/>
    <property type="project" value="TreeGrafter"/>
</dbReference>
<evidence type="ECO:0000256" key="6">
    <source>
        <dbReference type="ARBA" id="ARBA00023163"/>
    </source>
</evidence>
<dbReference type="Pfam" id="PF11232">
    <property type="entry name" value="Med25"/>
    <property type="match status" value="1"/>
</dbReference>
<feature type="domain" description="Mediator of RNA polymerase II transcription subunit 25 von Willebrand factor type A" evidence="12">
    <location>
        <begin position="9"/>
        <end position="219"/>
    </location>
</feature>
<reference evidence="13" key="1">
    <citation type="submission" date="2022-01" db="EMBL/GenBank/DDBJ databases">
        <authorList>
            <person name="King R."/>
        </authorList>
    </citation>
    <scope>NUCLEOTIDE SEQUENCE</scope>
</reference>
<comment type="subcellular location">
    <subcellularLocation>
        <location evidence="1">Nucleus</location>
    </subcellularLocation>
</comment>
<dbReference type="EMBL" id="OV651827">
    <property type="protein sequence ID" value="CAH1103978.1"/>
    <property type="molecule type" value="Genomic_DNA"/>
</dbReference>
<evidence type="ECO:0000256" key="1">
    <source>
        <dbReference type="ARBA" id="ARBA00004123"/>
    </source>
</evidence>
<evidence type="ECO:0000259" key="12">
    <source>
        <dbReference type="Pfam" id="PF11265"/>
    </source>
</evidence>
<proteinExistence type="inferred from homology"/>
<feature type="compositionally biased region" description="Polar residues" evidence="10">
    <location>
        <begin position="822"/>
        <end position="846"/>
    </location>
</feature>
<dbReference type="Pfam" id="PF11265">
    <property type="entry name" value="Med25_VWA"/>
    <property type="match status" value="1"/>
</dbReference>
<evidence type="ECO:0000259" key="11">
    <source>
        <dbReference type="Pfam" id="PF11232"/>
    </source>
</evidence>
<dbReference type="AlphaFoldDB" id="A0A9P0CPP0"/>
<evidence type="ECO:0000256" key="5">
    <source>
        <dbReference type="ARBA" id="ARBA00023159"/>
    </source>
</evidence>
<feature type="compositionally biased region" description="Low complexity" evidence="10">
    <location>
        <begin position="250"/>
        <end position="262"/>
    </location>
</feature>
<organism evidence="13 14">
    <name type="scientific">Psylliodes chrysocephalus</name>
    <dbReference type="NCBI Taxonomy" id="3402493"/>
    <lineage>
        <taxon>Eukaryota</taxon>
        <taxon>Metazoa</taxon>
        <taxon>Ecdysozoa</taxon>
        <taxon>Arthropoda</taxon>
        <taxon>Hexapoda</taxon>
        <taxon>Insecta</taxon>
        <taxon>Pterygota</taxon>
        <taxon>Neoptera</taxon>
        <taxon>Endopterygota</taxon>
        <taxon>Coleoptera</taxon>
        <taxon>Polyphaga</taxon>
        <taxon>Cucujiformia</taxon>
        <taxon>Chrysomeloidea</taxon>
        <taxon>Chrysomelidae</taxon>
        <taxon>Galerucinae</taxon>
        <taxon>Alticini</taxon>
        <taxon>Psylliodes</taxon>
    </lineage>
</organism>
<feature type="region of interest" description="Disordered" evidence="10">
    <location>
        <begin position="245"/>
        <end position="269"/>
    </location>
</feature>
<evidence type="ECO:0000256" key="4">
    <source>
        <dbReference type="ARBA" id="ARBA00023015"/>
    </source>
</evidence>
<evidence type="ECO:0000256" key="9">
    <source>
        <dbReference type="SAM" id="Coils"/>
    </source>
</evidence>
<keyword evidence="4" id="KW-0805">Transcription regulation</keyword>
<dbReference type="OrthoDB" id="7690434at2759"/>
<feature type="domain" description="Mediator complex subunit Med25 PTOV" evidence="11">
    <location>
        <begin position="432"/>
        <end position="580"/>
    </location>
</feature>
<evidence type="ECO:0000256" key="7">
    <source>
        <dbReference type="ARBA" id="ARBA00023242"/>
    </source>
</evidence>
<sequence>MVVCSAEHGVQADVIFLIEGTAVNGAYINDIKTNYIIPSLEYFSQGNIDDTNYVSENANSLYGIVIFQAADCLPHLSTDTFGPFISPTKVLSAIDKLDLVGGKGESHSNIAEGLATALYCFEELQQKRDATAPVQKHCILICNSPPYLLPVLESHSYSGKTAEQMATILQEKNINFSVISPRKIPSLYKLFEKAGGDLTSSQTKNYAKDPRHLVLLKGFSLKERPVSPPPGTSTSSQTQITNSGMATMTSLPSPLPGSDSPIPGTPQPNSNILVNTTVGVGPNVGQSNVYRPPGAQGVGVVNVSGGRMLASNQMPMMQVNAPPGYGHVNRTSPHWTMPPPVQQVRPYIPQSNQVNTTQGSALIDQLTQPPFSISGAGVNQFGSPMQTSMAQNQSKIQTSMPQVSQSNAVATSQAQMPQGVQGVQGQSQQIRERHTIWQGLLEWIEKPKNATDQQKITKHVPCQVSANSKDGEPELKADGWPQKLIMQLMPKQLIGNIGGAYLKNSKSVLFHPQPCDALESLTRVMSSGFAGCVHFTCVPPCDIKVLILLYTADKKAYLGFIPNDQVAFVDRLRKVIQQQKSTQQMRQGGPGTPNINPQVGQVGGSPQMSGANPITSQNNQQNMMISPTNTLSMGGGQITQNVSTSSQPGQGMGGIINQNVSPGGMRPNIRMPGIQQGGSGQQQMQQPNMMQNQVQTNAPLENQLEAERRHNLEKINQLKQTLEAAQQQERQYKSQLERISHMKTSQLEQALQAAQQTEMHYKMLENQQRQQIASQSVQGAPQSATAQSQQRLMRPVMSNNPGLRHLLQQQPQYRQLINVQQMGGNGPRTQMGQPMSNPGGAQQNSFDEVGNFDFM</sequence>
<protein>
    <recommendedName>
        <fullName evidence="3">Mediator of RNA polymerase II transcription subunit 25</fullName>
    </recommendedName>
    <alternativeName>
        <fullName evidence="8">Mediator complex subunit 25</fullName>
    </alternativeName>
</protein>
<dbReference type="GO" id="GO:0005667">
    <property type="term" value="C:transcription regulator complex"/>
    <property type="evidence" value="ECO:0007669"/>
    <property type="project" value="TreeGrafter"/>
</dbReference>
<evidence type="ECO:0000256" key="2">
    <source>
        <dbReference type="ARBA" id="ARBA00009102"/>
    </source>
</evidence>
<dbReference type="Gene3D" id="2.40.290.30">
    <property type="entry name" value="Mediator complex subunit 25, ACID domain"/>
    <property type="match status" value="1"/>
</dbReference>
<evidence type="ECO:0000256" key="3">
    <source>
        <dbReference type="ARBA" id="ARBA00019694"/>
    </source>
</evidence>
<evidence type="ECO:0000313" key="14">
    <source>
        <dbReference type="Proteomes" id="UP001153636"/>
    </source>
</evidence>
<feature type="region of interest" description="Disordered" evidence="10">
    <location>
        <begin position="822"/>
        <end position="855"/>
    </location>
</feature>
<keyword evidence="7" id="KW-0539">Nucleus</keyword>
<feature type="region of interest" description="Disordered" evidence="10">
    <location>
        <begin position="769"/>
        <end position="789"/>
    </location>
</feature>
<feature type="compositionally biased region" description="Low complexity" evidence="10">
    <location>
        <begin position="681"/>
        <end position="692"/>
    </location>
</feature>
<evidence type="ECO:0000256" key="10">
    <source>
        <dbReference type="SAM" id="MobiDB-lite"/>
    </source>
</evidence>
<dbReference type="GO" id="GO:0016592">
    <property type="term" value="C:mediator complex"/>
    <property type="evidence" value="ECO:0007669"/>
    <property type="project" value="TreeGrafter"/>
</dbReference>
<keyword evidence="9" id="KW-0175">Coiled coil</keyword>
<dbReference type="PANTHER" id="PTHR12433">
    <property type="entry name" value="MEDIATOR OF RNA POLYMERASE II TRANSCRIPTION SUBUNIT 25"/>
    <property type="match status" value="1"/>
</dbReference>
<keyword evidence="6" id="KW-0804">Transcription</keyword>
<feature type="compositionally biased region" description="Polar residues" evidence="10">
    <location>
        <begin position="779"/>
        <end position="789"/>
    </location>
</feature>
<accession>A0A9P0CPP0</accession>
<keyword evidence="5" id="KW-0010">Activator</keyword>
<dbReference type="InterPro" id="IPR038196">
    <property type="entry name" value="Med25_PTOV_sf"/>
</dbReference>
<gene>
    <name evidence="13" type="ORF">PSYICH_LOCUS4926</name>
</gene>
<feature type="coiled-coil region" evidence="9">
    <location>
        <begin position="701"/>
        <end position="767"/>
    </location>
</feature>
<dbReference type="InterPro" id="IPR021419">
    <property type="entry name" value="Mediator_Med25_VWA"/>
</dbReference>
<comment type="similarity">
    <text evidence="2">Belongs to the Mediator complex subunit 25 family.</text>
</comment>
<feature type="compositionally biased region" description="Low complexity" evidence="10">
    <location>
        <begin position="769"/>
        <end position="778"/>
    </location>
</feature>
<feature type="compositionally biased region" description="Polar residues" evidence="10">
    <location>
        <begin position="593"/>
        <end position="649"/>
    </location>
</feature>
<keyword evidence="14" id="KW-1185">Reference proteome</keyword>
<dbReference type="InterPro" id="IPR021394">
    <property type="entry name" value="Med25_PTOV"/>
</dbReference>
<feature type="region of interest" description="Disordered" evidence="10">
    <location>
        <begin position="579"/>
        <end position="692"/>
    </location>
</feature>
<evidence type="ECO:0000313" key="13">
    <source>
        <dbReference type="EMBL" id="CAH1103978.1"/>
    </source>
</evidence>